<dbReference type="InterPro" id="IPR019004">
    <property type="entry name" value="YqeY/Aim41"/>
</dbReference>
<dbReference type="PANTHER" id="PTHR28055:SF1">
    <property type="entry name" value="ALTERED INHERITANCE OF MITOCHONDRIA PROTEIN 41, MITOCHONDRIAL"/>
    <property type="match status" value="1"/>
</dbReference>
<dbReference type="InterPro" id="IPR023168">
    <property type="entry name" value="GatB_Yqey_C_2"/>
</dbReference>
<gene>
    <name evidence="1" type="ORF">SAMN04487943_104109</name>
</gene>
<dbReference type="STRING" id="334253.SAMN04487943_104109"/>
<evidence type="ECO:0000313" key="1">
    <source>
        <dbReference type="EMBL" id="SFL81238.1"/>
    </source>
</evidence>
<dbReference type="Pfam" id="PF09424">
    <property type="entry name" value="YqeY"/>
    <property type="match status" value="1"/>
</dbReference>
<proteinExistence type="predicted"/>
<accession>A0A1I4KR58</accession>
<organism evidence="1 2">
    <name type="scientific">Gracilibacillus orientalis</name>
    <dbReference type="NCBI Taxonomy" id="334253"/>
    <lineage>
        <taxon>Bacteria</taxon>
        <taxon>Bacillati</taxon>
        <taxon>Bacillota</taxon>
        <taxon>Bacilli</taxon>
        <taxon>Bacillales</taxon>
        <taxon>Bacillaceae</taxon>
        <taxon>Gracilibacillus</taxon>
    </lineage>
</organism>
<dbReference type="InterPro" id="IPR042184">
    <property type="entry name" value="YqeY/Aim41_N"/>
</dbReference>
<reference evidence="2" key="1">
    <citation type="submission" date="2016-10" db="EMBL/GenBank/DDBJ databases">
        <authorList>
            <person name="Varghese N."/>
            <person name="Submissions S."/>
        </authorList>
    </citation>
    <scope>NUCLEOTIDE SEQUENCE [LARGE SCALE GENOMIC DNA]</scope>
    <source>
        <strain evidence="2">CGMCC 1.4250</strain>
    </source>
</reference>
<evidence type="ECO:0008006" key="3">
    <source>
        <dbReference type="Google" id="ProtNLM"/>
    </source>
</evidence>
<dbReference type="OrthoDB" id="9794041at2"/>
<dbReference type="InterPro" id="IPR003789">
    <property type="entry name" value="Asn/Gln_tRNA_amidoTrase-B-like"/>
</dbReference>
<dbReference type="Proteomes" id="UP000198565">
    <property type="component" value="Unassembled WGS sequence"/>
</dbReference>
<dbReference type="SUPFAM" id="SSF89095">
    <property type="entry name" value="GatB/YqeY motif"/>
    <property type="match status" value="1"/>
</dbReference>
<dbReference type="GO" id="GO:0016884">
    <property type="term" value="F:carbon-nitrogen ligase activity, with glutamine as amido-N-donor"/>
    <property type="evidence" value="ECO:0007669"/>
    <property type="project" value="InterPro"/>
</dbReference>
<dbReference type="AlphaFoldDB" id="A0A1I4KR58"/>
<dbReference type="RefSeq" id="WP_091483277.1">
    <property type="nucleotide sequence ID" value="NZ_FOTR01000004.1"/>
</dbReference>
<protein>
    <recommendedName>
        <fullName evidence="3">GatB/YqeY domain-containing protein</fullName>
    </recommendedName>
</protein>
<dbReference type="Gene3D" id="1.10.10.410">
    <property type="match status" value="1"/>
</dbReference>
<evidence type="ECO:0000313" key="2">
    <source>
        <dbReference type="Proteomes" id="UP000198565"/>
    </source>
</evidence>
<dbReference type="EMBL" id="FOTR01000004">
    <property type="protein sequence ID" value="SFL81238.1"/>
    <property type="molecule type" value="Genomic_DNA"/>
</dbReference>
<name>A0A1I4KR58_9BACI</name>
<dbReference type="Gene3D" id="1.10.1510.10">
    <property type="entry name" value="Uncharacterised protein YqeY/AIM41 PF09424, N-terminal domain"/>
    <property type="match status" value="1"/>
</dbReference>
<keyword evidence="2" id="KW-1185">Reference proteome</keyword>
<sequence length="148" mass="16900">MAIVELLNQDMKQAMKDKDKVTLGVIRMVKASMQNEAIKLQKDTLSEEQELNVLAKELKQRKDSLHEFKEAEREDLVSKLEDEINIIQAYMPEQLSDEELEEIVVQTIEEVQAQSKKDMGKVMSALMPKVKGKAEGSRVNQLVQKNLS</sequence>
<dbReference type="PANTHER" id="PTHR28055">
    <property type="entry name" value="ALTERED INHERITANCE OF MITOCHONDRIA PROTEIN 41, MITOCHONDRIAL"/>
    <property type="match status" value="1"/>
</dbReference>